<keyword evidence="2" id="KW-1185">Reference proteome</keyword>
<dbReference type="EMBL" id="LWCA01000130">
    <property type="protein sequence ID" value="OAF70602.1"/>
    <property type="molecule type" value="Genomic_DNA"/>
</dbReference>
<evidence type="ECO:0000313" key="1">
    <source>
        <dbReference type="EMBL" id="OAF70602.1"/>
    </source>
</evidence>
<reference evidence="1 2" key="1">
    <citation type="submission" date="2016-04" db="EMBL/GenBank/DDBJ databases">
        <title>The genome of Intoshia linei affirms orthonectids as highly simplified spiralians.</title>
        <authorList>
            <person name="Mikhailov K.V."/>
            <person name="Slusarev G.S."/>
            <person name="Nikitin M.A."/>
            <person name="Logacheva M.D."/>
            <person name="Penin A."/>
            <person name="Aleoshin V."/>
            <person name="Panchin Y.V."/>
        </authorList>
    </citation>
    <scope>NUCLEOTIDE SEQUENCE [LARGE SCALE GENOMIC DNA]</scope>
    <source>
        <strain evidence="1">Intl2013</strain>
        <tissue evidence="1">Whole animal</tissue>
    </source>
</reference>
<dbReference type="Proteomes" id="UP000078046">
    <property type="component" value="Unassembled WGS sequence"/>
</dbReference>
<comment type="caution">
    <text evidence="1">The sequence shown here is derived from an EMBL/GenBank/DDBJ whole genome shotgun (WGS) entry which is preliminary data.</text>
</comment>
<proteinExistence type="predicted"/>
<dbReference type="AlphaFoldDB" id="A0A177BAC2"/>
<sequence>MTQSEVEDFTKTLFSNNKLNVLRHKIDEFKNDSVILSDTLSGYLCTKAADILAVGHVLFDLSKSCQDMCENFDYLRKNKCSLNDLDNQTGEEFLRDSAMIGLTDLTLSIDQHIINGEYLRAYAIILIYEKIKDEYYQDMGIYNELQQLCYNKGTDTITSIIFDKEEYRCRSIKTLSELYIISCNMLDENFLEIKVKNLIGYCIYLMKKDDLVNIFLLLSNELKKLIALNEIENEENFGNTFNRLKKNLDYDMDNIQVNCIDKIATNKHFNRDVSIKCIHYADLKVELKKNTNVIEQALEKLFCNIMDLNELIKIYVQIKLNIEYKIVHLIDGIISFTLKRLEAICTQTFAKMTAKSLVILEDSYTSIANSDVKQETDIITTVEKDLLKSHDMYYANNEFIIKCFEKFYKYIDYCIECITESYQINFDMPQKLGNTFVENIVSKVSSWICSTKDNIEFKFRELMTCHSNDQNIIEDFSHTIKTIMNEINSNLNSHIFLSTPFNIYFKNDYQSGATPISISQSLSKYMKNVSRMLLKSNLFTNFPINKEVLHHLTCVYSTKNTQNLFDLLFIREICKNLKDTEEYNNLQKLVESYSEETFDVKEIHTLVCQYLLYTQGLYAAIPQQAEFYNNNDFDTIVPNIVSFDKYISKIPILK</sequence>
<protein>
    <submittedName>
        <fullName evidence="1">Uncharacterized protein</fullName>
    </submittedName>
</protein>
<evidence type="ECO:0000313" key="2">
    <source>
        <dbReference type="Proteomes" id="UP000078046"/>
    </source>
</evidence>
<accession>A0A177BAC2</accession>
<gene>
    <name evidence="1" type="ORF">A3Q56_01678</name>
</gene>
<organism evidence="1 2">
    <name type="scientific">Intoshia linei</name>
    <dbReference type="NCBI Taxonomy" id="1819745"/>
    <lineage>
        <taxon>Eukaryota</taxon>
        <taxon>Metazoa</taxon>
        <taxon>Spiralia</taxon>
        <taxon>Lophotrochozoa</taxon>
        <taxon>Mesozoa</taxon>
        <taxon>Orthonectida</taxon>
        <taxon>Rhopaluridae</taxon>
        <taxon>Intoshia</taxon>
    </lineage>
</organism>
<name>A0A177BAC2_9BILA</name>